<evidence type="ECO:0000256" key="8">
    <source>
        <dbReference type="SAM" id="MobiDB-lite"/>
    </source>
</evidence>
<reference evidence="11 12" key="1">
    <citation type="journal article" date="2005" name="Science">
        <title>The genome of the basidiomycetous yeast and human pathogen Cryptococcus neoformans.</title>
        <authorList>
            <person name="Loftus B.J."/>
            <person name="Fung E."/>
            <person name="Roncaglia P."/>
            <person name="Rowley D."/>
            <person name="Amedeo P."/>
            <person name="Bruno D."/>
            <person name="Vamathevan J."/>
            <person name="Miranda M."/>
            <person name="Anderson I.J."/>
            <person name="Fraser J.A."/>
            <person name="Allen J.E."/>
            <person name="Bosdet I.E."/>
            <person name="Brent M.R."/>
            <person name="Chiu R."/>
            <person name="Doering T.L."/>
            <person name="Donlin M.J."/>
            <person name="D'Souza C.A."/>
            <person name="Fox D.S."/>
            <person name="Grinberg V."/>
            <person name="Fu J."/>
            <person name="Fukushima M."/>
            <person name="Haas B.J."/>
            <person name="Huang J.C."/>
            <person name="Janbon G."/>
            <person name="Jones S.J."/>
            <person name="Koo H.L."/>
            <person name="Krzywinski M.I."/>
            <person name="Kwon-Chung J.K."/>
            <person name="Lengeler K.B."/>
            <person name="Maiti R."/>
            <person name="Marra M.A."/>
            <person name="Marra R.E."/>
            <person name="Mathewson C.A."/>
            <person name="Mitchell T.G."/>
            <person name="Pertea M."/>
            <person name="Riggs F.R."/>
            <person name="Salzberg S.L."/>
            <person name="Schein J.E."/>
            <person name="Shvartsbeyn A."/>
            <person name="Shin H."/>
            <person name="Shumway M."/>
            <person name="Specht C.A."/>
            <person name="Suh B.B."/>
            <person name="Tenney A."/>
            <person name="Utterback T.R."/>
            <person name="Wickes B.L."/>
            <person name="Wortman J.R."/>
            <person name="Wye N.H."/>
            <person name="Kronstad J.W."/>
            <person name="Lodge J.K."/>
            <person name="Heitman J."/>
            <person name="Davis R.W."/>
            <person name="Fraser C.M."/>
            <person name="Hyman R.W."/>
        </authorList>
    </citation>
    <scope>NUCLEOTIDE SEQUENCE [LARGE SCALE GENOMIC DNA]</scope>
    <source>
        <strain evidence="12">JEC21 / ATCC MYA-565</strain>
    </source>
</reference>
<feature type="compositionally biased region" description="Basic and acidic residues" evidence="8">
    <location>
        <begin position="391"/>
        <end position="419"/>
    </location>
</feature>
<comment type="similarity">
    <text evidence="3">Belongs to the HARBI1 family.</text>
</comment>
<dbReference type="OrthoDB" id="1681765at2759"/>
<dbReference type="GO" id="GO:0004518">
    <property type="term" value="F:nuclease activity"/>
    <property type="evidence" value="ECO:0007669"/>
    <property type="project" value="UniProtKB-KW"/>
</dbReference>
<evidence type="ECO:0000256" key="4">
    <source>
        <dbReference type="ARBA" id="ARBA00022722"/>
    </source>
</evidence>
<dbReference type="VEuPathDB" id="FungiDB:CND05890"/>
<accession>Q5KHN2</accession>
<dbReference type="AlphaFoldDB" id="Q5KHN2"/>
<evidence type="ECO:0000313" key="12">
    <source>
        <dbReference type="Proteomes" id="UP000002149"/>
    </source>
</evidence>
<dbReference type="HOGENOM" id="CLU_040082_0_0_1"/>
<organism evidence="11 12">
    <name type="scientific">Cryptococcus deneoformans (strain JEC21 / ATCC MYA-565)</name>
    <name type="common">Cryptococcus neoformans var. neoformans serotype D</name>
    <dbReference type="NCBI Taxonomy" id="214684"/>
    <lineage>
        <taxon>Eukaryota</taxon>
        <taxon>Fungi</taxon>
        <taxon>Dikarya</taxon>
        <taxon>Basidiomycota</taxon>
        <taxon>Agaricomycotina</taxon>
        <taxon>Tremellomycetes</taxon>
        <taxon>Tremellales</taxon>
        <taxon>Cryptococcaceae</taxon>
        <taxon>Cryptococcus</taxon>
        <taxon>Cryptococcus neoformans species complex</taxon>
    </lineage>
</organism>
<dbReference type="Pfam" id="PF26138">
    <property type="entry name" value="DUF8040"/>
    <property type="match status" value="1"/>
</dbReference>
<gene>
    <name evidence="11" type="ordered locus">CND05890</name>
</gene>
<dbReference type="PANTHER" id="PTHR22930">
    <property type="match status" value="1"/>
</dbReference>
<name>Q5KHN2_CRYD1</name>
<dbReference type="Pfam" id="PF13359">
    <property type="entry name" value="DDE_Tnp_4"/>
    <property type="match status" value="1"/>
</dbReference>
<dbReference type="GO" id="GO:0046872">
    <property type="term" value="F:metal ion binding"/>
    <property type="evidence" value="ECO:0007669"/>
    <property type="project" value="UniProtKB-KW"/>
</dbReference>
<evidence type="ECO:0000256" key="3">
    <source>
        <dbReference type="ARBA" id="ARBA00006958"/>
    </source>
</evidence>
<evidence type="ECO:0000313" key="11">
    <source>
        <dbReference type="EMBL" id="AAW43235.1"/>
    </source>
</evidence>
<dbReference type="OMA" id="VAFCTTI"/>
<dbReference type="GeneID" id="3257210"/>
<dbReference type="InParanoid" id="Q5KHN2"/>
<evidence type="ECO:0000256" key="2">
    <source>
        <dbReference type="ARBA" id="ARBA00004123"/>
    </source>
</evidence>
<dbReference type="GO" id="GO:0016787">
    <property type="term" value="F:hydrolase activity"/>
    <property type="evidence" value="ECO:0007669"/>
    <property type="project" value="UniProtKB-KW"/>
</dbReference>
<protein>
    <submittedName>
        <fullName evidence="11">Uncharacterized protein</fullName>
    </submittedName>
</protein>
<dbReference type="RefSeq" id="XP_570542.1">
    <property type="nucleotide sequence ID" value="XM_570542.2"/>
</dbReference>
<dbReference type="PaxDb" id="214684-Q5KHN2"/>
<keyword evidence="7" id="KW-0539">Nucleus</keyword>
<comment type="cofactor">
    <cofactor evidence="1">
        <name>a divalent metal cation</name>
        <dbReference type="ChEBI" id="CHEBI:60240"/>
    </cofactor>
</comment>
<dbReference type="EMBL" id="AE017344">
    <property type="protein sequence ID" value="AAW43235.1"/>
    <property type="molecule type" value="Genomic_DNA"/>
</dbReference>
<evidence type="ECO:0000256" key="1">
    <source>
        <dbReference type="ARBA" id="ARBA00001968"/>
    </source>
</evidence>
<feature type="domain" description="DUF8040" evidence="10">
    <location>
        <begin position="63"/>
        <end position="157"/>
    </location>
</feature>
<proteinExistence type="inferred from homology"/>
<dbReference type="GO" id="GO:0005634">
    <property type="term" value="C:nucleus"/>
    <property type="evidence" value="ECO:0007669"/>
    <property type="project" value="UniProtKB-SubCell"/>
</dbReference>
<keyword evidence="12" id="KW-1185">Reference proteome</keyword>
<evidence type="ECO:0000256" key="7">
    <source>
        <dbReference type="ARBA" id="ARBA00023242"/>
    </source>
</evidence>
<dbReference type="PANTHER" id="PTHR22930:SF85">
    <property type="entry name" value="GH03217P-RELATED"/>
    <property type="match status" value="1"/>
</dbReference>
<feature type="domain" description="DDE Tnp4" evidence="9">
    <location>
        <begin position="197"/>
        <end position="359"/>
    </location>
</feature>
<comment type="subcellular location">
    <subcellularLocation>
        <location evidence="2">Nucleus</location>
    </subcellularLocation>
</comment>
<dbReference type="InterPro" id="IPR045249">
    <property type="entry name" value="HARBI1-like"/>
</dbReference>
<sequence>MSDRQLIDDFAQNDPVEFEEDDVNACNEQEFLIILVIVLAIYTTYHGKFRTLPKERFPDRSNSVLTSSLKVQEYLEHRGRSMRHHLGVGLEVFMLLLREFEEHGIQLASHDATAAEHLAIALAYLRKKTSVNWIGEEFKKSNEFISFCIHDVVNALTSKVIYDRWVKYPTGREPPNAKVADDPLNRYRHFHGAVGSIDGTHIAVKVSPRMQPAYRNRKGVVSINVLAACDFDLKFTYIIAGWEGSANDSFTFNQAVHRYNFPQLPSNRYFLADAGFPICDQLLTPYRGTRYHLADFHPSRGAPQSEKEVFNLAHAQLRNSVERIFGITKQRWGVLSGGLEKFKGGMQSQIILACCVLHNMCISIKDRVPERDVGEADEGGDMEEEVEGDEELRVVGETSKSRGEARRAEISRSIFEAHSRGQGRIRR</sequence>
<evidence type="ECO:0000256" key="6">
    <source>
        <dbReference type="ARBA" id="ARBA00022801"/>
    </source>
</evidence>
<dbReference type="InterPro" id="IPR058353">
    <property type="entry name" value="DUF8040"/>
</dbReference>
<keyword evidence="5" id="KW-0479">Metal-binding</keyword>
<evidence type="ECO:0000256" key="5">
    <source>
        <dbReference type="ARBA" id="ARBA00022723"/>
    </source>
</evidence>
<dbReference type="eggNOG" id="KOG4585">
    <property type="taxonomic scope" value="Eukaryota"/>
</dbReference>
<feature type="compositionally biased region" description="Acidic residues" evidence="8">
    <location>
        <begin position="375"/>
        <end position="390"/>
    </location>
</feature>
<keyword evidence="4" id="KW-0540">Nuclease</keyword>
<evidence type="ECO:0000259" key="10">
    <source>
        <dbReference type="Pfam" id="PF26138"/>
    </source>
</evidence>
<feature type="region of interest" description="Disordered" evidence="8">
    <location>
        <begin position="372"/>
        <end position="427"/>
    </location>
</feature>
<accession>Q55UQ9</accession>
<keyword evidence="6" id="KW-0378">Hydrolase</keyword>
<dbReference type="KEGG" id="cne:CND05890"/>
<dbReference type="Proteomes" id="UP000002149">
    <property type="component" value="Chromosome 4"/>
</dbReference>
<evidence type="ECO:0000259" key="9">
    <source>
        <dbReference type="Pfam" id="PF13359"/>
    </source>
</evidence>
<dbReference type="InterPro" id="IPR027806">
    <property type="entry name" value="HARBI1_dom"/>
</dbReference>